<dbReference type="EMBL" id="ML978711">
    <property type="protein sequence ID" value="KAF2091403.1"/>
    <property type="molecule type" value="Genomic_DNA"/>
</dbReference>
<feature type="compositionally biased region" description="Acidic residues" evidence="1">
    <location>
        <begin position="484"/>
        <end position="502"/>
    </location>
</feature>
<feature type="domain" description="Peroxin/Ferlin" evidence="2">
    <location>
        <begin position="230"/>
        <end position="266"/>
    </location>
</feature>
<feature type="region of interest" description="Disordered" evidence="1">
    <location>
        <begin position="481"/>
        <end position="521"/>
    </location>
</feature>
<dbReference type="SMART" id="SM00694">
    <property type="entry name" value="DysFC"/>
    <property type="match status" value="1"/>
</dbReference>
<sequence>MSILGLTPSRLDDPAAAAAKYDHEISLVDHTRPDLVEPEPPTAQSSGSQTPITPASRQLSQRLTRNSLREDLAKRGLVRQKYAKYQEGRTTSTADNNESSTESIELNKKSRIRTQEQSDSEARISRTATRLERGKRRVRGILNAKKAKRQAKQQDAVVDVLYENQRGSFFFGIPLFSGKSLLNFDPAPWVNGRFRPSPVNITNAQVPDPSWAWAWPNWYVDMSHDVDEEGWEYSFSWKRGGAWHGTHPWFHSFVRRRRWLRMRVRKHAQSANFRHPDSKRMSDAHKLNADYFTIHPARNKSRDSSLAPSTHARSRSRSLLLYNHPSLDPDNDNDDDDEICDIPTLKSRLRRAAIDREKIAVVRNFLANGGDELYYLAEQIPSIMALFVFQSSRRQLLALLLRHHAAVCTRHHRGQRKGSGTLRTPQTPTAPNKPAEETDPETTARRLDDLDRALRAADRECRTLEYWSDIRDLAARGQAFDAGDVLEEEYGDDEDDEDDDTDGNGSPNGTRRQDKGKSKAL</sequence>
<dbReference type="InterPro" id="IPR006614">
    <property type="entry name" value="Peroxin/Ferlin"/>
</dbReference>
<feature type="compositionally biased region" description="Polar residues" evidence="1">
    <location>
        <begin position="42"/>
        <end position="60"/>
    </location>
</feature>
<gene>
    <name evidence="3" type="ORF">K490DRAFT_70250</name>
</gene>
<dbReference type="Proteomes" id="UP000799776">
    <property type="component" value="Unassembled WGS sequence"/>
</dbReference>
<keyword evidence="4" id="KW-1185">Reference proteome</keyword>
<feature type="region of interest" description="Disordered" evidence="1">
    <location>
        <begin position="83"/>
        <end position="124"/>
    </location>
</feature>
<comment type="caution">
    <text evidence="3">The sequence shown here is derived from an EMBL/GenBank/DDBJ whole genome shotgun (WGS) entry which is preliminary data.</text>
</comment>
<protein>
    <recommendedName>
        <fullName evidence="2">Peroxin/Ferlin domain-containing protein</fullName>
    </recommendedName>
</protein>
<proteinExistence type="predicted"/>
<evidence type="ECO:0000313" key="3">
    <source>
        <dbReference type="EMBL" id="KAF2091403.1"/>
    </source>
</evidence>
<evidence type="ECO:0000256" key="1">
    <source>
        <dbReference type="SAM" id="MobiDB-lite"/>
    </source>
</evidence>
<name>A0A9P4I1N6_9PEZI</name>
<dbReference type="OrthoDB" id="72441at2759"/>
<dbReference type="GO" id="GO:0016020">
    <property type="term" value="C:membrane"/>
    <property type="evidence" value="ECO:0007669"/>
    <property type="project" value="InterPro"/>
</dbReference>
<dbReference type="AlphaFoldDB" id="A0A9P4I1N6"/>
<evidence type="ECO:0000313" key="4">
    <source>
        <dbReference type="Proteomes" id="UP000799776"/>
    </source>
</evidence>
<feature type="compositionally biased region" description="Basic and acidic residues" evidence="1">
    <location>
        <begin position="511"/>
        <end position="521"/>
    </location>
</feature>
<organism evidence="3 4">
    <name type="scientific">Saccharata proteae CBS 121410</name>
    <dbReference type="NCBI Taxonomy" id="1314787"/>
    <lineage>
        <taxon>Eukaryota</taxon>
        <taxon>Fungi</taxon>
        <taxon>Dikarya</taxon>
        <taxon>Ascomycota</taxon>
        <taxon>Pezizomycotina</taxon>
        <taxon>Dothideomycetes</taxon>
        <taxon>Dothideomycetes incertae sedis</taxon>
        <taxon>Botryosphaeriales</taxon>
        <taxon>Saccharataceae</taxon>
        <taxon>Saccharata</taxon>
    </lineage>
</organism>
<feature type="compositionally biased region" description="Polar residues" evidence="1">
    <location>
        <begin position="88"/>
        <end position="104"/>
    </location>
</feature>
<feature type="compositionally biased region" description="Polar residues" evidence="1">
    <location>
        <begin position="421"/>
        <end position="430"/>
    </location>
</feature>
<accession>A0A9P4I1N6</accession>
<evidence type="ECO:0000259" key="2">
    <source>
        <dbReference type="SMART" id="SM00694"/>
    </source>
</evidence>
<feature type="region of interest" description="Disordered" evidence="1">
    <location>
        <begin position="410"/>
        <end position="444"/>
    </location>
</feature>
<feature type="compositionally biased region" description="Basic and acidic residues" evidence="1">
    <location>
        <begin position="105"/>
        <end position="124"/>
    </location>
</feature>
<feature type="region of interest" description="Disordered" evidence="1">
    <location>
        <begin position="33"/>
        <end position="60"/>
    </location>
</feature>
<reference evidence="3" key="1">
    <citation type="journal article" date="2020" name="Stud. Mycol.">
        <title>101 Dothideomycetes genomes: a test case for predicting lifestyles and emergence of pathogens.</title>
        <authorList>
            <person name="Haridas S."/>
            <person name="Albert R."/>
            <person name="Binder M."/>
            <person name="Bloem J."/>
            <person name="Labutti K."/>
            <person name="Salamov A."/>
            <person name="Andreopoulos B."/>
            <person name="Baker S."/>
            <person name="Barry K."/>
            <person name="Bills G."/>
            <person name="Bluhm B."/>
            <person name="Cannon C."/>
            <person name="Castanera R."/>
            <person name="Culley D."/>
            <person name="Daum C."/>
            <person name="Ezra D."/>
            <person name="Gonzalez J."/>
            <person name="Henrissat B."/>
            <person name="Kuo A."/>
            <person name="Liang C."/>
            <person name="Lipzen A."/>
            <person name="Lutzoni F."/>
            <person name="Magnuson J."/>
            <person name="Mondo S."/>
            <person name="Nolan M."/>
            <person name="Ohm R."/>
            <person name="Pangilinan J."/>
            <person name="Park H.-J."/>
            <person name="Ramirez L."/>
            <person name="Alfaro M."/>
            <person name="Sun H."/>
            <person name="Tritt A."/>
            <person name="Yoshinaga Y."/>
            <person name="Zwiers L.-H."/>
            <person name="Turgeon B."/>
            <person name="Goodwin S."/>
            <person name="Spatafora J."/>
            <person name="Crous P."/>
            <person name="Grigoriev I."/>
        </authorList>
    </citation>
    <scope>NUCLEOTIDE SEQUENCE</scope>
    <source>
        <strain evidence="3">CBS 121410</strain>
    </source>
</reference>